<dbReference type="Proteomes" id="UP000634136">
    <property type="component" value="Unassembled WGS sequence"/>
</dbReference>
<proteinExistence type="predicted"/>
<organism evidence="1 2">
    <name type="scientific">Senna tora</name>
    <dbReference type="NCBI Taxonomy" id="362788"/>
    <lineage>
        <taxon>Eukaryota</taxon>
        <taxon>Viridiplantae</taxon>
        <taxon>Streptophyta</taxon>
        <taxon>Embryophyta</taxon>
        <taxon>Tracheophyta</taxon>
        <taxon>Spermatophyta</taxon>
        <taxon>Magnoliopsida</taxon>
        <taxon>eudicotyledons</taxon>
        <taxon>Gunneridae</taxon>
        <taxon>Pentapetalae</taxon>
        <taxon>rosids</taxon>
        <taxon>fabids</taxon>
        <taxon>Fabales</taxon>
        <taxon>Fabaceae</taxon>
        <taxon>Caesalpinioideae</taxon>
        <taxon>Cassia clade</taxon>
        <taxon>Senna</taxon>
    </lineage>
</organism>
<protein>
    <submittedName>
        <fullName evidence="1">Uncharacterized protein</fullName>
    </submittedName>
</protein>
<evidence type="ECO:0000313" key="2">
    <source>
        <dbReference type="Proteomes" id="UP000634136"/>
    </source>
</evidence>
<dbReference type="AlphaFoldDB" id="A0A834TL64"/>
<accession>A0A834TL64</accession>
<dbReference type="EMBL" id="JAAIUW010000007">
    <property type="protein sequence ID" value="KAF7822865.1"/>
    <property type="molecule type" value="Genomic_DNA"/>
</dbReference>
<sequence length="48" mass="5438">MAIKIHVHNVALPFNGLNLLEVRFVSEVRHQLSRTKTHKQTSFGSAPQ</sequence>
<name>A0A834TL64_9FABA</name>
<reference evidence="1" key="1">
    <citation type="submission" date="2020-09" db="EMBL/GenBank/DDBJ databases">
        <title>Genome-Enabled Discovery of Anthraquinone Biosynthesis in Senna tora.</title>
        <authorList>
            <person name="Kang S.-H."/>
            <person name="Pandey R.P."/>
            <person name="Lee C.-M."/>
            <person name="Sim J.-S."/>
            <person name="Jeong J.-T."/>
            <person name="Choi B.-S."/>
            <person name="Jung M."/>
            <person name="Ginzburg D."/>
            <person name="Zhao K."/>
            <person name="Won S.Y."/>
            <person name="Oh T.-J."/>
            <person name="Yu Y."/>
            <person name="Kim N.-H."/>
            <person name="Lee O.R."/>
            <person name="Lee T.-H."/>
            <person name="Bashyal P."/>
            <person name="Kim T.-S."/>
            <person name="Lee W.-H."/>
            <person name="Kawkins C."/>
            <person name="Kim C.-K."/>
            <person name="Kim J.S."/>
            <person name="Ahn B.O."/>
            <person name="Rhee S.Y."/>
            <person name="Sohng J.K."/>
        </authorList>
    </citation>
    <scope>NUCLEOTIDE SEQUENCE</scope>
    <source>
        <tissue evidence="1">Leaf</tissue>
    </source>
</reference>
<gene>
    <name evidence="1" type="ORF">G2W53_021009</name>
</gene>
<keyword evidence="2" id="KW-1185">Reference proteome</keyword>
<evidence type="ECO:0000313" key="1">
    <source>
        <dbReference type="EMBL" id="KAF7822865.1"/>
    </source>
</evidence>
<comment type="caution">
    <text evidence="1">The sequence shown here is derived from an EMBL/GenBank/DDBJ whole genome shotgun (WGS) entry which is preliminary data.</text>
</comment>